<dbReference type="AlphaFoldDB" id="A0A6C0C6D7"/>
<reference evidence="1" key="1">
    <citation type="journal article" date="2020" name="Nature">
        <title>Giant virus diversity and host interactions through global metagenomics.</title>
        <authorList>
            <person name="Schulz F."/>
            <person name="Roux S."/>
            <person name="Paez-Espino D."/>
            <person name="Jungbluth S."/>
            <person name="Walsh D.A."/>
            <person name="Denef V.J."/>
            <person name="McMahon K.D."/>
            <person name="Konstantinidis K.T."/>
            <person name="Eloe-Fadrosh E.A."/>
            <person name="Kyrpides N.C."/>
            <person name="Woyke T."/>
        </authorList>
    </citation>
    <scope>NUCLEOTIDE SEQUENCE</scope>
    <source>
        <strain evidence="1">GVMAG-M-3300020185-33</strain>
    </source>
</reference>
<accession>A0A6C0C6D7</accession>
<sequence>MSDVEKDCIDNPIVIDVSGEELKKRREAVVQEKHEERKNAIIELVMRQTNYSKEIASEKLSQWDNNYLHVIKEYMDPDFQKEKIVNKSNTKNQMIYGEIRNFMDDVNKQQIQRKRQAEQHEQRRLAYLTYLQRKNGETGT</sequence>
<evidence type="ECO:0000313" key="1">
    <source>
        <dbReference type="EMBL" id="QHS99208.1"/>
    </source>
</evidence>
<proteinExistence type="predicted"/>
<organism evidence="1">
    <name type="scientific">viral metagenome</name>
    <dbReference type="NCBI Taxonomy" id="1070528"/>
    <lineage>
        <taxon>unclassified sequences</taxon>
        <taxon>metagenomes</taxon>
        <taxon>organismal metagenomes</taxon>
    </lineage>
</organism>
<name>A0A6C0C6D7_9ZZZZ</name>
<dbReference type="EMBL" id="MN739336">
    <property type="protein sequence ID" value="QHS99208.1"/>
    <property type="molecule type" value="Genomic_DNA"/>
</dbReference>
<protein>
    <submittedName>
        <fullName evidence="1">Uncharacterized protein</fullName>
    </submittedName>
</protein>